<dbReference type="EMBL" id="MN739169">
    <property type="protein sequence ID" value="QHS92135.1"/>
    <property type="molecule type" value="Genomic_DNA"/>
</dbReference>
<organism evidence="1">
    <name type="scientific">viral metagenome</name>
    <dbReference type="NCBI Taxonomy" id="1070528"/>
    <lineage>
        <taxon>unclassified sequences</taxon>
        <taxon>metagenomes</taxon>
        <taxon>organismal metagenomes</taxon>
    </lineage>
</organism>
<proteinExistence type="predicted"/>
<sequence length="165" mass="19195">MASSTPLDQWKALANYHEIQLSIAKKNIHELENPPLTQDQMKERILAMERGLAYKLDWKIALQKGLLENMQNILNEDTYRAYLAIDVGEDATEEAEERSQKFKAYLGPFGGLTWQLFVLQIIKNLHDSGGFWRRGTFVDTFEDTWLWCDEVAWNVGMKILEEEAR</sequence>
<evidence type="ECO:0000313" key="1">
    <source>
        <dbReference type="EMBL" id="QHS92135.1"/>
    </source>
</evidence>
<accession>A0A6C0BIF6</accession>
<reference evidence="1" key="1">
    <citation type="journal article" date="2020" name="Nature">
        <title>Giant virus diversity and host interactions through global metagenomics.</title>
        <authorList>
            <person name="Schulz F."/>
            <person name="Roux S."/>
            <person name="Paez-Espino D."/>
            <person name="Jungbluth S."/>
            <person name="Walsh D.A."/>
            <person name="Denef V.J."/>
            <person name="McMahon K.D."/>
            <person name="Konstantinidis K.T."/>
            <person name="Eloe-Fadrosh E.A."/>
            <person name="Kyrpides N.C."/>
            <person name="Woyke T."/>
        </authorList>
    </citation>
    <scope>NUCLEOTIDE SEQUENCE</scope>
    <source>
        <strain evidence="1">GVMAG-M-3300013285-6</strain>
    </source>
</reference>
<name>A0A6C0BIF6_9ZZZZ</name>
<dbReference type="AlphaFoldDB" id="A0A6C0BIF6"/>
<protein>
    <submittedName>
        <fullName evidence="1">Uncharacterized protein</fullName>
    </submittedName>
</protein>